<feature type="compositionally biased region" description="Basic residues" evidence="1">
    <location>
        <begin position="30"/>
        <end position="45"/>
    </location>
</feature>
<evidence type="ECO:0000256" key="2">
    <source>
        <dbReference type="SAM" id="SignalP"/>
    </source>
</evidence>
<evidence type="ECO:0000256" key="1">
    <source>
        <dbReference type="SAM" id="MobiDB-lite"/>
    </source>
</evidence>
<evidence type="ECO:0000313" key="4">
    <source>
        <dbReference type="WBParaSite" id="Gr19_v10_g8587.t2"/>
    </source>
</evidence>
<sequence>MFSSVTIRLAALFALCLFAALSSAAPGANPRHHQKESKKADHHLKKSDDDYDYRVDDDYSIGVFIDAVPTIEKSAKKTSSDDGKAYQRTNRYPTRKLRKFFDESKARREWYEALFRPERR</sequence>
<evidence type="ECO:0000313" key="3">
    <source>
        <dbReference type="Proteomes" id="UP000887572"/>
    </source>
</evidence>
<name>A0A914ICC6_GLORO</name>
<keyword evidence="3" id="KW-1185">Reference proteome</keyword>
<dbReference type="AlphaFoldDB" id="A0A914ICC6"/>
<reference evidence="4" key="1">
    <citation type="submission" date="2022-11" db="UniProtKB">
        <authorList>
            <consortium name="WormBaseParasite"/>
        </authorList>
    </citation>
    <scope>IDENTIFICATION</scope>
</reference>
<feature type="region of interest" description="Disordered" evidence="1">
    <location>
        <begin position="25"/>
        <end position="50"/>
    </location>
</feature>
<feature type="signal peptide" evidence="2">
    <location>
        <begin position="1"/>
        <end position="24"/>
    </location>
</feature>
<keyword evidence="2" id="KW-0732">Signal</keyword>
<protein>
    <submittedName>
        <fullName evidence="4">Uncharacterized protein</fullName>
    </submittedName>
</protein>
<dbReference type="Proteomes" id="UP000887572">
    <property type="component" value="Unplaced"/>
</dbReference>
<dbReference type="WBParaSite" id="Gr19_v10_g8587.t2">
    <property type="protein sequence ID" value="Gr19_v10_g8587.t2"/>
    <property type="gene ID" value="Gr19_v10_g8587"/>
</dbReference>
<feature type="chain" id="PRO_5037747136" evidence="2">
    <location>
        <begin position="25"/>
        <end position="120"/>
    </location>
</feature>
<organism evidence="3 4">
    <name type="scientific">Globodera rostochiensis</name>
    <name type="common">Golden nematode worm</name>
    <name type="synonym">Heterodera rostochiensis</name>
    <dbReference type="NCBI Taxonomy" id="31243"/>
    <lineage>
        <taxon>Eukaryota</taxon>
        <taxon>Metazoa</taxon>
        <taxon>Ecdysozoa</taxon>
        <taxon>Nematoda</taxon>
        <taxon>Chromadorea</taxon>
        <taxon>Rhabditida</taxon>
        <taxon>Tylenchina</taxon>
        <taxon>Tylenchomorpha</taxon>
        <taxon>Tylenchoidea</taxon>
        <taxon>Heteroderidae</taxon>
        <taxon>Heteroderinae</taxon>
        <taxon>Globodera</taxon>
    </lineage>
</organism>
<accession>A0A914ICC6</accession>
<proteinExistence type="predicted"/>